<keyword evidence="2" id="KW-1185">Reference proteome</keyword>
<dbReference type="InterPro" id="IPR016155">
    <property type="entry name" value="Mopterin_synth/thiamin_S_b"/>
</dbReference>
<dbReference type="PANTHER" id="PTHR34472:SF1">
    <property type="entry name" value="SULFUR CARRIER PROTEIN THIS"/>
    <property type="match status" value="1"/>
</dbReference>
<protein>
    <submittedName>
        <fullName evidence="1">Thiamine biosynthesis protein ThiS</fullName>
    </submittedName>
</protein>
<dbReference type="InterPro" id="IPR003749">
    <property type="entry name" value="ThiS/MoaD-like"/>
</dbReference>
<dbReference type="KEGG" id="ddf:DEFDS_1998"/>
<name>D3P9Q9_DEFDS</name>
<dbReference type="Gene3D" id="3.10.20.30">
    <property type="match status" value="1"/>
</dbReference>
<dbReference type="CDD" id="cd00565">
    <property type="entry name" value="Ubl_ThiS"/>
    <property type="match status" value="1"/>
</dbReference>
<organism evidence="1 2">
    <name type="scientific">Deferribacter desulfuricans (strain DSM 14783 / JCM 11476 / NBRC 101012 / SSM1)</name>
    <dbReference type="NCBI Taxonomy" id="639282"/>
    <lineage>
        <taxon>Bacteria</taxon>
        <taxon>Pseudomonadati</taxon>
        <taxon>Deferribacterota</taxon>
        <taxon>Deferribacteres</taxon>
        <taxon>Deferribacterales</taxon>
        <taxon>Deferribacteraceae</taxon>
        <taxon>Deferribacter</taxon>
    </lineage>
</organism>
<dbReference type="AlphaFoldDB" id="D3P9Q9"/>
<reference evidence="1 2" key="1">
    <citation type="journal article" date="2010" name="DNA Res.">
        <title>Bacterial lifestyle in a deep-sea hydrothermal vent chimney revealed by the genome sequence of the thermophilic bacterium Deferribacter desulfuricans SSM1.</title>
        <authorList>
            <person name="Takaki Y."/>
            <person name="Shimamura S."/>
            <person name="Nakagawa S."/>
            <person name="Fukuhara Y."/>
            <person name="Horikawa H."/>
            <person name="Ankai A."/>
            <person name="Harada T."/>
            <person name="Hosoyama A."/>
            <person name="Oguchi A."/>
            <person name="Fukui S."/>
            <person name="Fujita N."/>
            <person name="Takami H."/>
            <person name="Takai K."/>
        </authorList>
    </citation>
    <scope>NUCLEOTIDE SEQUENCE [LARGE SCALE GENOMIC DNA]</scope>
    <source>
        <strain evidence="2">DSM 14783 / JCM 11476 / NBRC 101012 / SSM1</strain>
    </source>
</reference>
<dbReference type="NCBIfam" id="TIGR01683">
    <property type="entry name" value="thiS"/>
    <property type="match status" value="1"/>
</dbReference>
<dbReference type="OrthoDB" id="9810692at2"/>
<dbReference type="EMBL" id="AP011529">
    <property type="protein sequence ID" value="BAI81449.1"/>
    <property type="molecule type" value="Genomic_DNA"/>
</dbReference>
<dbReference type="RefSeq" id="WP_013008694.1">
    <property type="nucleotide sequence ID" value="NC_013939.1"/>
</dbReference>
<dbReference type="HOGENOM" id="CLU_174611_3_3_0"/>
<dbReference type="SUPFAM" id="SSF54285">
    <property type="entry name" value="MoaD/ThiS"/>
    <property type="match status" value="1"/>
</dbReference>
<proteinExistence type="predicted"/>
<dbReference type="PANTHER" id="PTHR34472">
    <property type="entry name" value="SULFUR CARRIER PROTEIN THIS"/>
    <property type="match status" value="1"/>
</dbReference>
<dbReference type="InterPro" id="IPR010035">
    <property type="entry name" value="Thi_S"/>
</dbReference>
<sequence>MEIKINGKTKIVEDNQTVADIINNLKLNVDRIVIEYNGEVLDKKNYDSIVLKDGDVLELIQFVGGG</sequence>
<dbReference type="eggNOG" id="COG2104">
    <property type="taxonomic scope" value="Bacteria"/>
</dbReference>
<evidence type="ECO:0000313" key="1">
    <source>
        <dbReference type="EMBL" id="BAI81449.1"/>
    </source>
</evidence>
<dbReference type="Pfam" id="PF02597">
    <property type="entry name" value="ThiS"/>
    <property type="match status" value="1"/>
</dbReference>
<evidence type="ECO:0000313" key="2">
    <source>
        <dbReference type="Proteomes" id="UP000001520"/>
    </source>
</evidence>
<dbReference type="STRING" id="639282.DEFDS_1998"/>
<dbReference type="Proteomes" id="UP000001520">
    <property type="component" value="Chromosome"/>
</dbReference>
<gene>
    <name evidence="1" type="primary">thiS</name>
    <name evidence="1" type="ordered locus">DEFDS_1998</name>
</gene>
<dbReference type="InterPro" id="IPR012675">
    <property type="entry name" value="Beta-grasp_dom_sf"/>
</dbReference>
<accession>D3P9Q9</accession>